<name>A0ABT3LDW8_9PSED</name>
<sequence>MSNLVYEKHLNAAEDFMDFLMPWSGQHKDIDLKKYIFRGQRNADHALIPFALRENAREEMRKKMEIFVETHPDYKDSPYILALVEYQLIRDFYRQSDMHGLPVPSSKTLRNVHYKKIDLHTMGNWIEDAVWLPDDMLEAAALAQHYGIPTRLLDWSYNPFVAAFFATLPKLEGSDSGFKKDGRFCVWGLNTEAVGTFHMFHEAAKLHPMPIPFPEFPLKLVTPPYDGNPNLAAQQGLFTHWASHPGSINSVMSESPYNASRSDLDLEKQIEGFSTKLQFSGISNMLLKVTLSNAEAEKVARYLRDQGYGPSRLFPGYDGVTREINERIYFTRKRKT</sequence>
<evidence type="ECO:0000313" key="2">
    <source>
        <dbReference type="EMBL" id="MCW6054642.1"/>
    </source>
</evidence>
<dbReference type="SMART" id="SM00901">
    <property type="entry name" value="FRG"/>
    <property type="match status" value="1"/>
</dbReference>
<proteinExistence type="predicted"/>
<comment type="caution">
    <text evidence="2">The sequence shown here is derived from an EMBL/GenBank/DDBJ whole genome shotgun (WGS) entry which is preliminary data.</text>
</comment>
<accession>A0ABT3LDW8</accession>
<dbReference type="EMBL" id="JAINZM010000002">
    <property type="protein sequence ID" value="MCW6054642.1"/>
    <property type="molecule type" value="Genomic_DNA"/>
</dbReference>
<reference evidence="2" key="1">
    <citation type="submission" date="2021-08" db="EMBL/GenBank/DDBJ databases">
        <title>Characterization of Pseudomonas fragariae.</title>
        <authorList>
            <person name="Carvalho R."/>
            <person name="Marin M."/>
        </authorList>
    </citation>
    <scope>NUCLEOTIDE SEQUENCE</scope>
    <source>
        <strain evidence="2">17</strain>
    </source>
</reference>
<protein>
    <submittedName>
        <fullName evidence="2">FRG domain-containing protein</fullName>
    </submittedName>
</protein>
<dbReference type="InterPro" id="IPR014966">
    <property type="entry name" value="FRG-dom"/>
</dbReference>
<evidence type="ECO:0000313" key="3">
    <source>
        <dbReference type="Proteomes" id="UP001142690"/>
    </source>
</evidence>
<evidence type="ECO:0000259" key="1">
    <source>
        <dbReference type="SMART" id="SM00901"/>
    </source>
</evidence>
<organism evidence="2 3">
    <name type="scientific">Pseudomonas fragariae</name>
    <name type="common">ex Marin et al. 2024</name>
    <dbReference type="NCBI Taxonomy" id="3080056"/>
    <lineage>
        <taxon>Bacteria</taxon>
        <taxon>Pseudomonadati</taxon>
        <taxon>Pseudomonadota</taxon>
        <taxon>Gammaproteobacteria</taxon>
        <taxon>Pseudomonadales</taxon>
        <taxon>Pseudomonadaceae</taxon>
        <taxon>Pseudomonas</taxon>
    </lineage>
</organism>
<dbReference type="Proteomes" id="UP001142690">
    <property type="component" value="Unassembled WGS sequence"/>
</dbReference>
<feature type="domain" description="FRG" evidence="1">
    <location>
        <begin position="31"/>
        <end position="185"/>
    </location>
</feature>
<keyword evidence="3" id="KW-1185">Reference proteome</keyword>
<dbReference type="Pfam" id="PF08867">
    <property type="entry name" value="FRG"/>
    <property type="match status" value="1"/>
</dbReference>
<gene>
    <name evidence="2" type="ORF">K7K06_03135</name>
</gene>